<evidence type="ECO:0000256" key="1">
    <source>
        <dbReference type="ARBA" id="ARBA00003119"/>
    </source>
</evidence>
<dbReference type="PROSITE" id="PS51156">
    <property type="entry name" value="ELM2"/>
    <property type="match status" value="1"/>
</dbReference>
<keyword evidence="5 7" id="KW-0694">RNA-binding</keyword>
<evidence type="ECO:0000259" key="10">
    <source>
        <dbReference type="PROSITE" id="PS51156"/>
    </source>
</evidence>
<organism evidence="11 12">
    <name type="scientific">Torulaspora globosa</name>
    <dbReference type="NCBI Taxonomy" id="48254"/>
    <lineage>
        <taxon>Eukaryota</taxon>
        <taxon>Fungi</taxon>
        <taxon>Dikarya</taxon>
        <taxon>Ascomycota</taxon>
        <taxon>Saccharomycotina</taxon>
        <taxon>Saccharomycetes</taxon>
        <taxon>Saccharomycetales</taxon>
        <taxon>Saccharomycetaceae</taxon>
        <taxon>Torulaspora</taxon>
    </lineage>
</organism>
<evidence type="ECO:0000256" key="5">
    <source>
        <dbReference type="ARBA" id="ARBA00022884"/>
    </source>
</evidence>
<evidence type="ECO:0000256" key="2">
    <source>
        <dbReference type="ARBA" id="ARBA00006567"/>
    </source>
</evidence>
<dbReference type="InterPro" id="IPR000949">
    <property type="entry name" value="ELM2_dom"/>
</dbReference>
<evidence type="ECO:0000256" key="3">
    <source>
        <dbReference type="ARBA" id="ARBA00015811"/>
    </source>
</evidence>
<reference evidence="11 12" key="1">
    <citation type="submission" date="2020-06" db="EMBL/GenBank/DDBJ databases">
        <title>The yeast mating-type switching endonuclease HO is a domesticated member of an unorthodox homing genetic element family.</title>
        <authorList>
            <person name="Coughlan A.Y."/>
            <person name="Lombardi L."/>
            <person name="Braun-Galleani S."/>
            <person name="Martos A.R."/>
            <person name="Galeote V."/>
            <person name="Bigey F."/>
            <person name="Dequin S."/>
            <person name="Byrne K.P."/>
            <person name="Wolfe K.H."/>
        </authorList>
    </citation>
    <scope>NUCLEOTIDE SEQUENCE [LARGE SCALE GENOMIC DNA]</scope>
    <source>
        <strain evidence="11 12">CBS2947</strain>
    </source>
</reference>
<dbReference type="OrthoDB" id="439808at2759"/>
<keyword evidence="6" id="KW-0539">Nucleus</keyword>
<accession>A0A7H9HTX0</accession>
<name>A0A7H9HTX0_9SACH</name>
<dbReference type="InterPro" id="IPR035979">
    <property type="entry name" value="RBD_domain_sf"/>
</dbReference>
<dbReference type="AlphaFoldDB" id="A0A7H9HTX0"/>
<feature type="domain" description="ELM2" evidence="10">
    <location>
        <begin position="233"/>
        <end position="279"/>
    </location>
</feature>
<dbReference type="InterPro" id="IPR000504">
    <property type="entry name" value="RRM_dom"/>
</dbReference>
<dbReference type="SMART" id="SM00360">
    <property type="entry name" value="RRM"/>
    <property type="match status" value="2"/>
</dbReference>
<evidence type="ECO:0000313" key="12">
    <source>
        <dbReference type="Proteomes" id="UP000510647"/>
    </source>
</evidence>
<comment type="similarity">
    <text evidence="2">Belongs to the RRT5 family.</text>
</comment>
<dbReference type="CDD" id="cd12409">
    <property type="entry name" value="RRM1_RRT5"/>
    <property type="match status" value="1"/>
</dbReference>
<feature type="domain" description="RRM" evidence="9">
    <location>
        <begin position="7"/>
        <end position="90"/>
    </location>
</feature>
<dbReference type="PANTHER" id="PTHR23236">
    <property type="entry name" value="EUKARYOTIC TRANSLATION INITIATION FACTOR 4B/4H"/>
    <property type="match status" value="1"/>
</dbReference>
<evidence type="ECO:0000256" key="4">
    <source>
        <dbReference type="ARBA" id="ARBA00022737"/>
    </source>
</evidence>
<dbReference type="GO" id="GO:0003723">
    <property type="term" value="F:RNA binding"/>
    <property type="evidence" value="ECO:0007669"/>
    <property type="project" value="UniProtKB-UniRule"/>
</dbReference>
<feature type="domain" description="RRM" evidence="9">
    <location>
        <begin position="158"/>
        <end position="242"/>
    </location>
</feature>
<dbReference type="Pfam" id="PF00076">
    <property type="entry name" value="RRM_1"/>
    <property type="match status" value="2"/>
</dbReference>
<feature type="region of interest" description="Disordered" evidence="8">
    <location>
        <begin position="259"/>
        <end position="279"/>
    </location>
</feature>
<proteinExistence type="inferred from homology"/>
<dbReference type="Gene3D" id="3.30.70.330">
    <property type="match status" value="2"/>
</dbReference>
<evidence type="ECO:0000256" key="8">
    <source>
        <dbReference type="SAM" id="MobiDB-lite"/>
    </source>
</evidence>
<dbReference type="Proteomes" id="UP000510647">
    <property type="component" value="Chromosome 4"/>
</dbReference>
<dbReference type="PROSITE" id="PS50102">
    <property type="entry name" value="RRM"/>
    <property type="match status" value="2"/>
</dbReference>
<sequence>MSSSECTRLYISNLNFASDETELFDYFKDYGVVSVLIPSQTVRGFRNNHIRPLGIAYAEFESPEKLKEAVEDLNGKPFKGRELRLKPYVPYSPANVNKRLKRRNHLLRFRLNIHEKECPLTDLVSKVSVSNQQNESELLSDEEKAMADVIKESEFSEDTVYCGYLPKGVTDTDLREYFKDFNPQEIWIFRTKLTRSKHFQIHRHLTAALVSFETDANSHQISESLQKKKLLGKRIVIKPAYQAKIEELKQLSKDKAIAEKEIVEPPAPEEPESDKNIEE</sequence>
<dbReference type="PANTHER" id="PTHR23236:SF119">
    <property type="entry name" value="NUCLEAR RNA-BINDING PROTEIN SART-3"/>
    <property type="match status" value="1"/>
</dbReference>
<keyword evidence="4" id="KW-0677">Repeat</keyword>
<dbReference type="EMBL" id="CP059270">
    <property type="protein sequence ID" value="QLQ80526.1"/>
    <property type="molecule type" value="Genomic_DNA"/>
</dbReference>
<comment type="function">
    <text evidence="1">May be involved in the modulation of rDNA transcription.</text>
</comment>
<dbReference type="InterPro" id="IPR034244">
    <property type="entry name" value="Rrt5_RRM1"/>
</dbReference>
<dbReference type="SUPFAM" id="SSF54928">
    <property type="entry name" value="RNA-binding domain, RBD"/>
    <property type="match status" value="2"/>
</dbReference>
<keyword evidence="12" id="KW-1185">Reference proteome</keyword>
<gene>
    <name evidence="11" type="ORF">HG537_0D05260</name>
</gene>
<evidence type="ECO:0000256" key="7">
    <source>
        <dbReference type="PROSITE-ProRule" id="PRU00176"/>
    </source>
</evidence>
<evidence type="ECO:0000313" key="11">
    <source>
        <dbReference type="EMBL" id="QLQ80526.1"/>
    </source>
</evidence>
<evidence type="ECO:0000259" key="9">
    <source>
        <dbReference type="PROSITE" id="PS50102"/>
    </source>
</evidence>
<protein>
    <recommendedName>
        <fullName evidence="3">Regulator of rDNA transcription protein 5</fullName>
    </recommendedName>
</protein>
<dbReference type="InterPro" id="IPR012677">
    <property type="entry name" value="Nucleotide-bd_a/b_plait_sf"/>
</dbReference>
<evidence type="ECO:0000256" key="6">
    <source>
        <dbReference type="ARBA" id="ARBA00023242"/>
    </source>
</evidence>